<evidence type="ECO:0000313" key="1">
    <source>
        <dbReference type="EMBL" id="MCK9815196.1"/>
    </source>
</evidence>
<evidence type="ECO:0000313" key="2">
    <source>
        <dbReference type="Proteomes" id="UP001155163"/>
    </source>
</evidence>
<dbReference type="EMBL" id="JALQCX010000024">
    <property type="protein sequence ID" value="MCK9815196.1"/>
    <property type="molecule type" value="Genomic_DNA"/>
</dbReference>
<sequence>MKEIVAVLAAQFIHDPGLQIRVNGTPLTLAKLEQHARTHTLNLSEGRLTKVIVINSTQQNHSSI</sequence>
<gene>
    <name evidence="1" type="ORF">M1B35_13910</name>
</gene>
<dbReference type="Proteomes" id="UP001155163">
    <property type="component" value="Unassembled WGS sequence"/>
</dbReference>
<organism evidence="1 2">
    <name type="scientific">Pseudomonas morbosilactucae</name>
    <dbReference type="NCBI Taxonomy" id="2938197"/>
    <lineage>
        <taxon>Bacteria</taxon>
        <taxon>Pseudomonadati</taxon>
        <taxon>Pseudomonadota</taxon>
        <taxon>Gammaproteobacteria</taxon>
        <taxon>Pseudomonadales</taxon>
        <taxon>Pseudomonadaceae</taxon>
        <taxon>Pseudomonas</taxon>
    </lineage>
</organism>
<name>A0ABT0JH91_9PSED</name>
<dbReference type="RefSeq" id="WP_178081568.1">
    <property type="nucleotide sequence ID" value="NZ_JALQCX010000024.1"/>
</dbReference>
<reference evidence="1 2" key="2">
    <citation type="journal article" date="2023" name="Plant Pathol.">
        <title>Dismantling and reorganizing Pseudomonas marginalis sensu#lato.</title>
        <authorList>
            <person name="Sawada H."/>
            <person name="Fujikawa T."/>
            <person name="Satou M."/>
        </authorList>
    </citation>
    <scope>NUCLEOTIDE SEQUENCE [LARGE SCALE GENOMIC DNA]</scope>
    <source>
        <strain evidence="1 2">MAFF 302046</strain>
    </source>
</reference>
<comment type="caution">
    <text evidence="1">The sequence shown here is derived from an EMBL/GenBank/DDBJ whole genome shotgun (WGS) entry which is preliminary data.</text>
</comment>
<proteinExistence type="predicted"/>
<accession>A0ABT0JH91</accession>
<reference evidence="1 2" key="1">
    <citation type="journal article" date="2022" name="Int. J. Syst. Evol. Microbiol.">
        <title>Pseudomonas aegrilactucae sp. nov. and Pseudomonas morbosilactucae sp. nov., pathogens causing bacterial rot of lettuce in Japan.</title>
        <authorList>
            <person name="Sawada H."/>
            <person name="Fujikawa T."/>
            <person name="Satou M."/>
        </authorList>
    </citation>
    <scope>NUCLEOTIDE SEQUENCE [LARGE SCALE GENOMIC DNA]</scope>
    <source>
        <strain evidence="1 2">MAFF 302046</strain>
    </source>
</reference>
<keyword evidence="2" id="KW-1185">Reference proteome</keyword>
<protein>
    <submittedName>
        <fullName evidence="1">Uncharacterized protein</fullName>
    </submittedName>
</protein>